<keyword evidence="6" id="KW-0811">Translocation</keyword>
<dbReference type="InterPro" id="IPR003369">
    <property type="entry name" value="TatA/B/E"/>
</dbReference>
<name>A0ABN2GJ31_9ACTN</name>
<organism evidence="9 10">
    <name type="scientific">Fodinicola feengrottensis</name>
    <dbReference type="NCBI Taxonomy" id="435914"/>
    <lineage>
        <taxon>Bacteria</taxon>
        <taxon>Bacillati</taxon>
        <taxon>Actinomycetota</taxon>
        <taxon>Actinomycetes</taxon>
        <taxon>Mycobacteriales</taxon>
        <taxon>Fodinicola</taxon>
    </lineage>
</organism>
<dbReference type="Pfam" id="PF02416">
    <property type="entry name" value="TatA_B_E"/>
    <property type="match status" value="1"/>
</dbReference>
<keyword evidence="2" id="KW-0813">Transport</keyword>
<evidence type="ECO:0000256" key="2">
    <source>
        <dbReference type="ARBA" id="ARBA00022448"/>
    </source>
</evidence>
<reference evidence="9 10" key="1">
    <citation type="journal article" date="2019" name="Int. J. Syst. Evol. Microbiol.">
        <title>The Global Catalogue of Microorganisms (GCM) 10K type strain sequencing project: providing services to taxonomists for standard genome sequencing and annotation.</title>
        <authorList>
            <consortium name="The Broad Institute Genomics Platform"/>
            <consortium name="The Broad Institute Genome Sequencing Center for Infectious Disease"/>
            <person name="Wu L."/>
            <person name="Ma J."/>
        </authorList>
    </citation>
    <scope>NUCLEOTIDE SEQUENCE [LARGE SCALE GENOMIC DNA]</scope>
    <source>
        <strain evidence="9 10">JCM 14718</strain>
    </source>
</reference>
<evidence type="ECO:0000313" key="10">
    <source>
        <dbReference type="Proteomes" id="UP001500618"/>
    </source>
</evidence>
<evidence type="ECO:0000256" key="5">
    <source>
        <dbReference type="ARBA" id="ARBA00022989"/>
    </source>
</evidence>
<keyword evidence="4" id="KW-0653">Protein transport</keyword>
<sequence>MLDNLDFTKVILLLVVAMLVVGPQRLPGLIESAARLLRGARDMARTANTQLQQELGVDLDVTDLNPRTFVRKHLLTDDDEMALLGPLRDALGGMDEAAAALTADTPIPLTKATPAPDHGQARADPAST</sequence>
<proteinExistence type="predicted"/>
<gene>
    <name evidence="9" type="primary">tatB</name>
    <name evidence="9" type="ORF">GCM10009765_21840</name>
</gene>
<protein>
    <submittedName>
        <fullName evidence="9">Sec-independent protein translocase protein TatB</fullName>
    </submittedName>
</protein>
<evidence type="ECO:0000256" key="4">
    <source>
        <dbReference type="ARBA" id="ARBA00022927"/>
    </source>
</evidence>
<keyword evidence="7" id="KW-0472">Membrane</keyword>
<keyword evidence="10" id="KW-1185">Reference proteome</keyword>
<evidence type="ECO:0000256" key="1">
    <source>
        <dbReference type="ARBA" id="ARBA00004167"/>
    </source>
</evidence>
<keyword evidence="5" id="KW-1133">Transmembrane helix</keyword>
<dbReference type="Gene3D" id="1.20.5.3310">
    <property type="match status" value="1"/>
</dbReference>
<evidence type="ECO:0000256" key="8">
    <source>
        <dbReference type="SAM" id="MobiDB-lite"/>
    </source>
</evidence>
<dbReference type="RefSeq" id="WP_344309488.1">
    <property type="nucleotide sequence ID" value="NZ_BAAANY010000008.1"/>
</dbReference>
<dbReference type="Proteomes" id="UP001500618">
    <property type="component" value="Unassembled WGS sequence"/>
</dbReference>
<evidence type="ECO:0000256" key="6">
    <source>
        <dbReference type="ARBA" id="ARBA00023010"/>
    </source>
</evidence>
<comment type="subcellular location">
    <subcellularLocation>
        <location evidence="1">Membrane</location>
        <topology evidence="1">Single-pass membrane protein</topology>
    </subcellularLocation>
</comment>
<evidence type="ECO:0000256" key="7">
    <source>
        <dbReference type="ARBA" id="ARBA00023136"/>
    </source>
</evidence>
<dbReference type="PRINTS" id="PR01506">
    <property type="entry name" value="TATBPROTEIN"/>
</dbReference>
<dbReference type="EMBL" id="BAAANY010000008">
    <property type="protein sequence ID" value="GAA1672092.1"/>
    <property type="molecule type" value="Genomic_DNA"/>
</dbReference>
<keyword evidence="3" id="KW-0812">Transmembrane</keyword>
<evidence type="ECO:0000313" key="9">
    <source>
        <dbReference type="EMBL" id="GAA1672092.1"/>
    </source>
</evidence>
<feature type="region of interest" description="Disordered" evidence="8">
    <location>
        <begin position="102"/>
        <end position="128"/>
    </location>
</feature>
<evidence type="ECO:0000256" key="3">
    <source>
        <dbReference type="ARBA" id="ARBA00022692"/>
    </source>
</evidence>
<accession>A0ABN2GJ31</accession>
<comment type="caution">
    <text evidence="9">The sequence shown here is derived from an EMBL/GenBank/DDBJ whole genome shotgun (WGS) entry which is preliminary data.</text>
</comment>